<dbReference type="AlphaFoldDB" id="A0A9W7CNY8"/>
<sequence>MFELLTAKDEFASPYSNKLEAEGGAIDDLDRNGLRLGRWSVGLFSCWRDCVPNGLNSPILLPLWLLYPPLTGICLCCRVHGLPVPRSLRGSDHCSTGTRALPTGAAGVRGAVSAPAADHRDGLCSAQLVVRGSGSGCGDCRRPAEDEDANAVRHPGKHCAGPGQRIRVRPMLGRTDGQSRAGVPTRDVLVPRAINVGGIRAAVKMRGNKAKPSAVSAFFVTLAKAPTSKSIPPRQHAYFLL</sequence>
<evidence type="ECO:0000313" key="2">
    <source>
        <dbReference type="Proteomes" id="UP001165121"/>
    </source>
</evidence>
<comment type="caution">
    <text evidence="1">The sequence shown here is derived from an EMBL/GenBank/DDBJ whole genome shotgun (WGS) entry which is preliminary data.</text>
</comment>
<gene>
    <name evidence="1" type="ORF">Pfra01_001033900</name>
</gene>
<protein>
    <submittedName>
        <fullName evidence="1">Unnamed protein product</fullName>
    </submittedName>
</protein>
<dbReference type="EMBL" id="BSXT01000989">
    <property type="protein sequence ID" value="GMF37160.1"/>
    <property type="molecule type" value="Genomic_DNA"/>
</dbReference>
<dbReference type="OrthoDB" id="1045822at2759"/>
<proteinExistence type="predicted"/>
<evidence type="ECO:0000313" key="1">
    <source>
        <dbReference type="EMBL" id="GMF37160.1"/>
    </source>
</evidence>
<organism evidence="1 2">
    <name type="scientific">Phytophthora fragariaefolia</name>
    <dbReference type="NCBI Taxonomy" id="1490495"/>
    <lineage>
        <taxon>Eukaryota</taxon>
        <taxon>Sar</taxon>
        <taxon>Stramenopiles</taxon>
        <taxon>Oomycota</taxon>
        <taxon>Peronosporomycetes</taxon>
        <taxon>Peronosporales</taxon>
        <taxon>Peronosporaceae</taxon>
        <taxon>Phytophthora</taxon>
    </lineage>
</organism>
<keyword evidence="2" id="KW-1185">Reference proteome</keyword>
<name>A0A9W7CNY8_9STRA</name>
<reference evidence="1" key="1">
    <citation type="submission" date="2023-04" db="EMBL/GenBank/DDBJ databases">
        <title>Phytophthora fragariaefolia NBRC 109709.</title>
        <authorList>
            <person name="Ichikawa N."/>
            <person name="Sato H."/>
            <person name="Tonouchi N."/>
        </authorList>
    </citation>
    <scope>NUCLEOTIDE SEQUENCE</scope>
    <source>
        <strain evidence="1">NBRC 109709</strain>
    </source>
</reference>
<accession>A0A9W7CNY8</accession>
<dbReference type="Proteomes" id="UP001165121">
    <property type="component" value="Unassembled WGS sequence"/>
</dbReference>